<organism evidence="1 2">
    <name type="scientific">Pyropia yezoensis</name>
    <name type="common">Susabi-nori</name>
    <name type="synonym">Porphyra yezoensis</name>
    <dbReference type="NCBI Taxonomy" id="2788"/>
    <lineage>
        <taxon>Eukaryota</taxon>
        <taxon>Rhodophyta</taxon>
        <taxon>Bangiophyceae</taxon>
        <taxon>Bangiales</taxon>
        <taxon>Bangiaceae</taxon>
        <taxon>Pyropia</taxon>
    </lineage>
</organism>
<proteinExistence type="predicted"/>
<reference evidence="1" key="1">
    <citation type="submission" date="2019-11" db="EMBL/GenBank/DDBJ databases">
        <title>Nori genome reveals adaptations in red seaweeds to the harsh intertidal environment.</title>
        <authorList>
            <person name="Wang D."/>
            <person name="Mao Y."/>
        </authorList>
    </citation>
    <scope>NUCLEOTIDE SEQUENCE</scope>
    <source>
        <tissue evidence="1">Gametophyte</tissue>
    </source>
</reference>
<gene>
    <name evidence="1" type="ORF">I4F81_011542</name>
</gene>
<dbReference type="EMBL" id="CM020620">
    <property type="protein sequence ID" value="KAK1869060.1"/>
    <property type="molecule type" value="Genomic_DNA"/>
</dbReference>
<sequence>MMRAVLLVGAAAAAAVAAVTAERDPTARPTGFDLAVRVDELLLTVLNTSASAASAAEAKILMEEGCLPAGGPTVRRLLKFSTTIRNDGDEDLVIGLPPHNRSLVTDKWEWGMSHAHWHYRSYADYSLEAADGTNVGTGRLPANRRRRPNQIIGQKTGFCVMDTSCNQKGAQPKYECCNMGVTAGCEDTYDASLPCQWIDVTALDTSPDASDDFTLVVRVNPGNRLGEGRLDNNVARVGVNFGDLHDRGLWDPFPGNLTAPNPMPYSDEEPECKAWIDADDRVNPDAPIRRVVY</sequence>
<accession>A0ACC3CGJ4</accession>
<dbReference type="Proteomes" id="UP000798662">
    <property type="component" value="Chromosome 3"/>
</dbReference>
<comment type="caution">
    <text evidence="1">The sequence shown here is derived from an EMBL/GenBank/DDBJ whole genome shotgun (WGS) entry which is preliminary data.</text>
</comment>
<keyword evidence="2" id="KW-1185">Reference proteome</keyword>
<name>A0ACC3CGJ4_PYRYE</name>
<protein>
    <submittedName>
        <fullName evidence="1">Uncharacterized protein</fullName>
    </submittedName>
</protein>
<evidence type="ECO:0000313" key="1">
    <source>
        <dbReference type="EMBL" id="KAK1869060.1"/>
    </source>
</evidence>
<evidence type="ECO:0000313" key="2">
    <source>
        <dbReference type="Proteomes" id="UP000798662"/>
    </source>
</evidence>